<evidence type="ECO:0000313" key="1">
    <source>
        <dbReference type="EMBL" id="GBN59536.1"/>
    </source>
</evidence>
<accession>A0A4Y2QB73</accession>
<keyword evidence="2" id="KW-1185">Reference proteome</keyword>
<organism evidence="1 2">
    <name type="scientific">Araneus ventricosus</name>
    <name type="common">Orbweaver spider</name>
    <name type="synonym">Epeira ventricosa</name>
    <dbReference type="NCBI Taxonomy" id="182803"/>
    <lineage>
        <taxon>Eukaryota</taxon>
        <taxon>Metazoa</taxon>
        <taxon>Ecdysozoa</taxon>
        <taxon>Arthropoda</taxon>
        <taxon>Chelicerata</taxon>
        <taxon>Arachnida</taxon>
        <taxon>Araneae</taxon>
        <taxon>Araneomorphae</taxon>
        <taxon>Entelegynae</taxon>
        <taxon>Araneoidea</taxon>
        <taxon>Araneidae</taxon>
        <taxon>Araneus</taxon>
    </lineage>
</organism>
<protein>
    <submittedName>
        <fullName evidence="1">Uncharacterized protein</fullName>
    </submittedName>
</protein>
<dbReference type="Proteomes" id="UP000499080">
    <property type="component" value="Unassembled WGS sequence"/>
</dbReference>
<name>A0A4Y2QB73_ARAVE</name>
<dbReference type="EMBL" id="BGPR01013172">
    <property type="protein sequence ID" value="GBN59536.1"/>
    <property type="molecule type" value="Genomic_DNA"/>
</dbReference>
<reference evidence="1 2" key="1">
    <citation type="journal article" date="2019" name="Sci. Rep.">
        <title>Orb-weaving spider Araneus ventricosus genome elucidates the spidroin gene catalogue.</title>
        <authorList>
            <person name="Kono N."/>
            <person name="Nakamura H."/>
            <person name="Ohtoshi R."/>
            <person name="Moran D.A.P."/>
            <person name="Shinohara A."/>
            <person name="Yoshida Y."/>
            <person name="Fujiwara M."/>
            <person name="Mori M."/>
            <person name="Tomita M."/>
            <person name="Arakawa K."/>
        </authorList>
    </citation>
    <scope>NUCLEOTIDE SEQUENCE [LARGE SCALE GENOMIC DNA]</scope>
</reference>
<sequence length="95" mass="10942">MLNGATPHLNARLAAAREGMTNSIKHINLLTYVGNSDSDSGNEGLYRFQKREQDTKLLRYIHKKNAKCEFITFVLFLCFRSSDHVQHMHPFPSVY</sequence>
<evidence type="ECO:0000313" key="2">
    <source>
        <dbReference type="Proteomes" id="UP000499080"/>
    </source>
</evidence>
<dbReference type="AlphaFoldDB" id="A0A4Y2QB73"/>
<comment type="caution">
    <text evidence="1">The sequence shown here is derived from an EMBL/GenBank/DDBJ whole genome shotgun (WGS) entry which is preliminary data.</text>
</comment>
<gene>
    <name evidence="1" type="ORF">AVEN_106968_1</name>
</gene>
<proteinExistence type="predicted"/>